<dbReference type="Pfam" id="PF02872">
    <property type="entry name" value="5_nucleotid_C"/>
    <property type="match status" value="1"/>
</dbReference>
<dbReference type="Proteomes" id="UP000007486">
    <property type="component" value="Chromosome"/>
</dbReference>
<dbReference type="InterPro" id="IPR006179">
    <property type="entry name" value="5_nucleotidase/apyrase"/>
</dbReference>
<evidence type="ECO:0000259" key="2">
    <source>
        <dbReference type="Pfam" id="PF02872"/>
    </source>
</evidence>
<keyword evidence="1" id="KW-0732">Signal</keyword>
<evidence type="ECO:0000313" key="4">
    <source>
        <dbReference type="Proteomes" id="UP000007486"/>
    </source>
</evidence>
<dbReference type="KEGG" id="bsa:Bacsa_3011"/>
<dbReference type="EMBL" id="CP002530">
    <property type="protein sequence ID" value="ADY37540.1"/>
    <property type="molecule type" value="Genomic_DNA"/>
</dbReference>
<dbReference type="GO" id="GO:0009166">
    <property type="term" value="P:nucleotide catabolic process"/>
    <property type="evidence" value="ECO:0007669"/>
    <property type="project" value="InterPro"/>
</dbReference>
<evidence type="ECO:0000313" key="3">
    <source>
        <dbReference type="EMBL" id="ADY37540.1"/>
    </source>
</evidence>
<feature type="chain" id="PRO_5003259057" evidence="1">
    <location>
        <begin position="21"/>
        <end position="251"/>
    </location>
</feature>
<dbReference type="STRING" id="667015.Bacsa_3011"/>
<dbReference type="AlphaFoldDB" id="F0R2K2"/>
<dbReference type="HOGENOM" id="CLU_094493_0_0_10"/>
<proteinExistence type="predicted"/>
<dbReference type="RefSeq" id="WP_013618913.1">
    <property type="nucleotide sequence ID" value="NC_015164.1"/>
</dbReference>
<keyword evidence="4" id="KW-1185">Reference proteome</keyword>
<dbReference type="Gene3D" id="3.90.780.10">
    <property type="entry name" value="5'-Nucleotidase, C-terminal domain"/>
    <property type="match status" value="1"/>
</dbReference>
<organism evidence="3 4">
    <name type="scientific">Phocaeicola salanitronis (strain DSM 18170 / JCM 13657 / CCUG 60908 / BL78)</name>
    <name type="common">Bacteroides salanitronis</name>
    <dbReference type="NCBI Taxonomy" id="667015"/>
    <lineage>
        <taxon>Bacteria</taxon>
        <taxon>Pseudomonadati</taxon>
        <taxon>Bacteroidota</taxon>
        <taxon>Bacteroidia</taxon>
        <taxon>Bacteroidales</taxon>
        <taxon>Bacteroidaceae</taxon>
        <taxon>Phocaeicola</taxon>
    </lineage>
</organism>
<dbReference type="OrthoDB" id="4762412at2"/>
<dbReference type="PRINTS" id="PR01607">
    <property type="entry name" value="APYRASEFAMLY"/>
</dbReference>
<protein>
    <submittedName>
        <fullName evidence="3">5'-Nucleotidase domain-containing protein</fullName>
    </submittedName>
</protein>
<dbReference type="eggNOG" id="COG0737">
    <property type="taxonomic scope" value="Bacteria"/>
</dbReference>
<accession>F0R2K2</accession>
<dbReference type="GO" id="GO:0016787">
    <property type="term" value="F:hydrolase activity"/>
    <property type="evidence" value="ECO:0007669"/>
    <property type="project" value="InterPro"/>
</dbReference>
<dbReference type="PANTHER" id="PTHR11575">
    <property type="entry name" value="5'-NUCLEOTIDASE-RELATED"/>
    <property type="match status" value="1"/>
</dbReference>
<dbReference type="SUPFAM" id="SSF55816">
    <property type="entry name" value="5'-nucleotidase (syn. UDP-sugar hydrolase), C-terminal domain"/>
    <property type="match status" value="1"/>
</dbReference>
<gene>
    <name evidence="3" type="ordered locus">Bacsa_3011</name>
</gene>
<name>F0R2K2_PHOSB</name>
<dbReference type="InterPro" id="IPR008334">
    <property type="entry name" value="5'-Nucleotdase_C"/>
</dbReference>
<dbReference type="InterPro" id="IPR036907">
    <property type="entry name" value="5'-Nucleotdase_C_sf"/>
</dbReference>
<evidence type="ECO:0000256" key="1">
    <source>
        <dbReference type="SAM" id="SignalP"/>
    </source>
</evidence>
<feature type="signal peptide" evidence="1">
    <location>
        <begin position="1"/>
        <end position="20"/>
    </location>
</feature>
<reference evidence="3 4" key="1">
    <citation type="journal article" date="2011" name="Stand. Genomic Sci.">
        <title>Complete genome sequence of Bacteroides salanitronis type strain (BL78).</title>
        <authorList>
            <person name="Gronow S."/>
            <person name="Held B."/>
            <person name="Lucas S."/>
            <person name="Lapidus A."/>
            <person name="Del Rio T.G."/>
            <person name="Nolan M."/>
            <person name="Tice H."/>
            <person name="Deshpande S."/>
            <person name="Cheng J.F."/>
            <person name="Pitluck S."/>
            <person name="Liolios K."/>
            <person name="Pagani I."/>
            <person name="Ivanova N."/>
            <person name="Mavromatis K."/>
            <person name="Pati A."/>
            <person name="Tapia R."/>
            <person name="Han C."/>
            <person name="Goodwin L."/>
            <person name="Chen A."/>
            <person name="Palaniappan K."/>
            <person name="Land M."/>
            <person name="Hauser L."/>
            <person name="Chang Y.J."/>
            <person name="Jeffries C.D."/>
            <person name="Brambilla E.M."/>
            <person name="Rohde M."/>
            <person name="Goker M."/>
            <person name="Detter J.C."/>
            <person name="Woyke T."/>
            <person name="Bristow J."/>
            <person name="Markowitz V."/>
            <person name="Hugenholtz P."/>
            <person name="Kyrpides N.C."/>
            <person name="Klenk H.P."/>
            <person name="Eisen J.A."/>
        </authorList>
    </citation>
    <scope>NUCLEOTIDE SEQUENCE [LARGE SCALE GENOMIC DNA]</scope>
    <source>
        <strain evidence="3 4">DSM 18170</strain>
    </source>
</reference>
<feature type="domain" description="5'-Nucleotidase C-terminal" evidence="2">
    <location>
        <begin position="66"/>
        <end position="210"/>
    </location>
</feature>
<sequence>MRKTLLYNICAGMLALSACSSGYSLVSAEGGRVPMTNVYDTDQDMKAWRILQSYQTRVDSIMKPVIGHAGHKLEAYRPESPLSNLLADILRASAEEKAGIKADVGVMNMGGIRSLLNQGDITIASVYEIAPFENALSVVTLKGSDLQDLFSQMASVHGEGISGARLIISKEGELLDAKVGGKAIEPEREYQVATIDYLAEGNDHLEAFKRATAKAEPEDATLRDLFIEYVKRCEAEGKMVDAKTEGRIVER</sequence>
<dbReference type="PANTHER" id="PTHR11575:SF24">
    <property type="entry name" value="5'-NUCLEOTIDASE"/>
    <property type="match status" value="1"/>
</dbReference>
<dbReference type="PROSITE" id="PS51257">
    <property type="entry name" value="PROKAR_LIPOPROTEIN"/>
    <property type="match status" value="1"/>
</dbReference>